<evidence type="ECO:0000313" key="1">
    <source>
        <dbReference type="EMBL" id="MBO3732771.1"/>
    </source>
</evidence>
<protein>
    <submittedName>
        <fullName evidence="1">Uncharacterized protein</fullName>
    </submittedName>
</protein>
<proteinExistence type="predicted"/>
<sequence>MTTDPKRRVRAGQRLAMFLHCRRTMILSAVNDGGTHLEVTAHEAGELDRTIAAFERREDGTLVDEWTIAAYTIGLIEGSKMREGVLQAVTAAVAAIFEGAYLSPKLSIALIVDDEPAPEAA</sequence>
<organism evidence="1 2">
    <name type="scientific">Glycomyces niveus</name>
    <dbReference type="NCBI Taxonomy" id="2820287"/>
    <lineage>
        <taxon>Bacteria</taxon>
        <taxon>Bacillati</taxon>
        <taxon>Actinomycetota</taxon>
        <taxon>Actinomycetes</taxon>
        <taxon>Glycomycetales</taxon>
        <taxon>Glycomycetaceae</taxon>
        <taxon>Glycomyces</taxon>
    </lineage>
</organism>
<dbReference type="Proteomes" id="UP000681341">
    <property type="component" value="Unassembled WGS sequence"/>
</dbReference>
<reference evidence="1 2" key="1">
    <citation type="submission" date="2021-03" db="EMBL/GenBank/DDBJ databases">
        <title>Glycomyces sp. nov., a novel actinomycete isolated from soil.</title>
        <authorList>
            <person name="Yang X."/>
            <person name="Xu X."/>
        </authorList>
    </citation>
    <scope>NUCLEOTIDE SEQUENCE [LARGE SCALE GENOMIC DNA]</scope>
    <source>
        <strain evidence="1 2">NEAU-S30</strain>
    </source>
</reference>
<gene>
    <name evidence="1" type="ORF">J5V16_08040</name>
</gene>
<dbReference type="RefSeq" id="WP_208495550.1">
    <property type="nucleotide sequence ID" value="NZ_JAGFNP010000003.1"/>
</dbReference>
<keyword evidence="2" id="KW-1185">Reference proteome</keyword>
<dbReference type="EMBL" id="JAGFNP010000003">
    <property type="protein sequence ID" value="MBO3732771.1"/>
    <property type="molecule type" value="Genomic_DNA"/>
</dbReference>
<name>A0ABS3U1X3_9ACTN</name>
<comment type="caution">
    <text evidence="1">The sequence shown here is derived from an EMBL/GenBank/DDBJ whole genome shotgun (WGS) entry which is preliminary data.</text>
</comment>
<accession>A0ABS3U1X3</accession>
<evidence type="ECO:0000313" key="2">
    <source>
        <dbReference type="Proteomes" id="UP000681341"/>
    </source>
</evidence>